<proteinExistence type="predicted"/>
<keyword evidence="1" id="KW-0472">Membrane</keyword>
<organism evidence="1 2">
    <name type="scientific">Mycobacterium europaeum</name>
    <dbReference type="NCBI Taxonomy" id="761804"/>
    <lineage>
        <taxon>Bacteria</taxon>
        <taxon>Bacillati</taxon>
        <taxon>Actinomycetota</taxon>
        <taxon>Actinomycetes</taxon>
        <taxon>Mycobacteriales</taxon>
        <taxon>Mycobacteriaceae</taxon>
        <taxon>Mycobacterium</taxon>
        <taxon>Mycobacterium simiae complex</taxon>
    </lineage>
</organism>
<protein>
    <submittedName>
        <fullName evidence="1">Transmembrane protein</fullName>
    </submittedName>
</protein>
<dbReference type="EMBL" id="CTEC01000001">
    <property type="protein sequence ID" value="CQD10329.1"/>
    <property type="molecule type" value="Genomic_DNA"/>
</dbReference>
<name>A0A0U1D8J6_9MYCO</name>
<dbReference type="RefSeq" id="WP_085240852.1">
    <property type="nucleotide sequence ID" value="NZ_CTEC01000001.1"/>
</dbReference>
<sequence length="87" mass="9205">MSARYGSSRALVELGLACAALIGAGVSWSRSQHTVAVAPIADGQPFTTSVVFDPQLLLLTLLLLTSAGVLAVIGTARRRRERRAKRS</sequence>
<reference evidence="2" key="1">
    <citation type="submission" date="2015-03" db="EMBL/GenBank/DDBJ databases">
        <authorList>
            <person name="Urmite Genomes"/>
        </authorList>
    </citation>
    <scope>NUCLEOTIDE SEQUENCE [LARGE SCALE GENOMIC DNA]</scope>
    <source>
        <strain evidence="2">CSUR P1344</strain>
    </source>
</reference>
<keyword evidence="1" id="KW-0812">Transmembrane</keyword>
<gene>
    <name evidence="1" type="ORF">BN000_02122</name>
</gene>
<evidence type="ECO:0000313" key="2">
    <source>
        <dbReference type="Proteomes" id="UP000199601"/>
    </source>
</evidence>
<evidence type="ECO:0000313" key="1">
    <source>
        <dbReference type="EMBL" id="CQD10329.1"/>
    </source>
</evidence>
<dbReference type="AlphaFoldDB" id="A0A0U1D8J6"/>
<dbReference type="STRING" id="761804.BN000_02122"/>
<accession>A0A0U1D8J6</accession>
<dbReference type="Proteomes" id="UP000199601">
    <property type="component" value="Unassembled WGS sequence"/>
</dbReference>
<dbReference type="OrthoDB" id="4753130at2"/>
<keyword evidence="2" id="KW-1185">Reference proteome</keyword>